<protein>
    <submittedName>
        <fullName evidence="1">Uncharacterized protein</fullName>
    </submittedName>
</protein>
<keyword evidence="2" id="KW-1185">Reference proteome</keyword>
<reference evidence="2" key="1">
    <citation type="submission" date="2017-06" db="EMBL/GenBank/DDBJ databases">
        <authorList>
            <person name="Varghese N."/>
            <person name="Submissions S."/>
        </authorList>
    </citation>
    <scope>NUCLEOTIDE SEQUENCE [LARGE SCALE GENOMIC DNA]</scope>
    <source>
        <strain evidence="2">DSM 28041</strain>
    </source>
</reference>
<evidence type="ECO:0000313" key="1">
    <source>
        <dbReference type="EMBL" id="SNR82308.1"/>
    </source>
</evidence>
<proteinExistence type="predicted"/>
<organism evidence="1 2">
    <name type="scientific">Hymenobacter mucosus</name>
    <dbReference type="NCBI Taxonomy" id="1411120"/>
    <lineage>
        <taxon>Bacteria</taxon>
        <taxon>Pseudomonadati</taxon>
        <taxon>Bacteroidota</taxon>
        <taxon>Cytophagia</taxon>
        <taxon>Cytophagales</taxon>
        <taxon>Hymenobacteraceae</taxon>
        <taxon>Hymenobacter</taxon>
    </lineage>
</organism>
<sequence length="124" mass="13997">MENGSRTQPATDLLIKWDTTVVAQDTFRYSGIADQYDGYSVLAKSGEHRIKVVNSLNHLVRDTTITVDTLTHVFISFWYTQLDSATLNRVHEQHPPEGEEAVIKALSEPKRLVIYLMKGPISIP</sequence>
<dbReference type="EMBL" id="FZNS01000008">
    <property type="protein sequence ID" value="SNR82308.1"/>
    <property type="molecule type" value="Genomic_DNA"/>
</dbReference>
<name>A0A238ZH15_9BACT</name>
<dbReference type="Proteomes" id="UP000198310">
    <property type="component" value="Unassembled WGS sequence"/>
</dbReference>
<gene>
    <name evidence="1" type="ORF">SAMN06269173_10815</name>
</gene>
<dbReference type="AlphaFoldDB" id="A0A238ZH15"/>
<accession>A0A238ZH15</accession>
<evidence type="ECO:0000313" key="2">
    <source>
        <dbReference type="Proteomes" id="UP000198310"/>
    </source>
</evidence>